<dbReference type="GO" id="GO:0007165">
    <property type="term" value="P:signal transduction"/>
    <property type="evidence" value="ECO:0007669"/>
    <property type="project" value="TreeGrafter"/>
</dbReference>
<evidence type="ECO:0000256" key="5">
    <source>
        <dbReference type="PIRSR" id="PIRSR600760-2"/>
    </source>
</evidence>
<evidence type="ECO:0000313" key="7">
    <source>
        <dbReference type="Proteomes" id="UP000248597"/>
    </source>
</evidence>
<dbReference type="Proteomes" id="UP000248597">
    <property type="component" value="Unassembled WGS sequence"/>
</dbReference>
<dbReference type="PRINTS" id="PR00377">
    <property type="entry name" value="IMPHPHTASES"/>
</dbReference>
<dbReference type="GO" id="GO:0006020">
    <property type="term" value="P:inositol metabolic process"/>
    <property type="evidence" value="ECO:0007669"/>
    <property type="project" value="TreeGrafter"/>
</dbReference>
<feature type="binding site" evidence="5">
    <location>
        <position position="70"/>
    </location>
    <ligand>
        <name>Mg(2+)</name>
        <dbReference type="ChEBI" id="CHEBI:18420"/>
        <label>1</label>
        <note>catalytic</note>
    </ligand>
</feature>
<dbReference type="SUPFAM" id="SSF56655">
    <property type="entry name" value="Carbohydrate phosphatase"/>
    <property type="match status" value="1"/>
</dbReference>
<dbReference type="CDD" id="cd01638">
    <property type="entry name" value="CysQ"/>
    <property type="match status" value="1"/>
</dbReference>
<dbReference type="PANTHER" id="PTHR20854">
    <property type="entry name" value="INOSITOL MONOPHOSPHATASE"/>
    <property type="match status" value="1"/>
</dbReference>
<organism evidence="6 7">
    <name type="scientific">Sphingopyxis macrogoltabida</name>
    <name type="common">Sphingomonas macrogoltabidus</name>
    <dbReference type="NCBI Taxonomy" id="33050"/>
    <lineage>
        <taxon>Bacteria</taxon>
        <taxon>Pseudomonadati</taxon>
        <taxon>Pseudomonadota</taxon>
        <taxon>Alphaproteobacteria</taxon>
        <taxon>Sphingomonadales</taxon>
        <taxon>Sphingomonadaceae</taxon>
        <taxon>Sphingopyxis</taxon>
    </lineage>
</organism>
<keyword evidence="2 5" id="KW-0479">Metal-binding</keyword>
<evidence type="ECO:0000256" key="4">
    <source>
        <dbReference type="ARBA" id="ARBA00022842"/>
    </source>
</evidence>
<reference evidence="6 7" key="1">
    <citation type="submission" date="2017-08" db="EMBL/GenBank/DDBJ databases">
        <title>Infants hospitalized years apart are colonized by the same room-sourced microbial strains.</title>
        <authorList>
            <person name="Brooks B."/>
            <person name="Olm M.R."/>
            <person name="Firek B.A."/>
            <person name="Baker R."/>
            <person name="Thomas B.C."/>
            <person name="Morowitz M.J."/>
            <person name="Banfield J.F."/>
        </authorList>
    </citation>
    <scope>NUCLEOTIDE SEQUENCE [LARGE SCALE GENOMIC DNA]</scope>
    <source>
        <strain evidence="6">S2_005_003_R2_47</strain>
    </source>
</reference>
<dbReference type="GO" id="GO:0046872">
    <property type="term" value="F:metal ion binding"/>
    <property type="evidence" value="ECO:0007669"/>
    <property type="project" value="UniProtKB-KW"/>
</dbReference>
<dbReference type="PANTHER" id="PTHR20854:SF4">
    <property type="entry name" value="INOSITOL-1-MONOPHOSPHATASE-RELATED"/>
    <property type="match status" value="1"/>
</dbReference>
<dbReference type="GO" id="GO:0008934">
    <property type="term" value="F:inositol monophosphate 1-phosphatase activity"/>
    <property type="evidence" value="ECO:0007669"/>
    <property type="project" value="TreeGrafter"/>
</dbReference>
<feature type="binding site" evidence="5">
    <location>
        <position position="203"/>
    </location>
    <ligand>
        <name>Mg(2+)</name>
        <dbReference type="ChEBI" id="CHEBI:18420"/>
        <label>1</label>
        <note>catalytic</note>
    </ligand>
</feature>
<dbReference type="Gene3D" id="3.30.540.10">
    <property type="entry name" value="Fructose-1,6-Bisphosphatase, subunit A, domain 1"/>
    <property type="match status" value="1"/>
</dbReference>
<protein>
    <submittedName>
        <fullName evidence="6">3'(2'),5'-bisphosphate nucleotidase CysQ</fullName>
    </submittedName>
</protein>
<feature type="binding site" evidence="5">
    <location>
        <position position="90"/>
    </location>
    <ligand>
        <name>Mg(2+)</name>
        <dbReference type="ChEBI" id="CHEBI:18420"/>
        <label>2</label>
    </ligand>
</feature>
<evidence type="ECO:0000256" key="2">
    <source>
        <dbReference type="ARBA" id="ARBA00022723"/>
    </source>
</evidence>
<dbReference type="GO" id="GO:0046854">
    <property type="term" value="P:phosphatidylinositol phosphate biosynthetic process"/>
    <property type="evidence" value="ECO:0007669"/>
    <property type="project" value="InterPro"/>
</dbReference>
<dbReference type="InterPro" id="IPR020550">
    <property type="entry name" value="Inositol_monophosphatase_CS"/>
</dbReference>
<keyword evidence="4 5" id="KW-0460">Magnesium</keyword>
<name>A0A2W5MSH1_SPHMC</name>
<dbReference type="PROSITE" id="PS00630">
    <property type="entry name" value="IMP_2"/>
    <property type="match status" value="1"/>
</dbReference>
<dbReference type="PROSITE" id="PS00629">
    <property type="entry name" value="IMP_1"/>
    <property type="match status" value="1"/>
</dbReference>
<dbReference type="Gene3D" id="3.40.190.80">
    <property type="match status" value="1"/>
</dbReference>
<proteinExistence type="inferred from homology"/>
<gene>
    <name evidence="6" type="ORF">DI569_06715</name>
</gene>
<evidence type="ECO:0000313" key="6">
    <source>
        <dbReference type="EMBL" id="PZQ22747.1"/>
    </source>
</evidence>
<sequence>MPAGRNLEAVIAATREVGDMAMARWRGEGQAVNVWHKSYDNPVSDVDLAVDARLKAVLGAMVPEAGWLSEETADSPDRLSRRAIWCVDPIDGTRDFIRGRPGWAVSVALVVDGAPELGVLYAPALDELWVAQRGKGATLNGETLRASRRMIFDGSRVPADSLPRIDRDLIMVTKPNSIALRMALVADDRADLVATLRWGYEWDVAAAALIASEAGASVSDAFGDPLLFNTPRAQAFGVITCAPGIHRAVVARLHDRAVSLTTPG</sequence>
<comment type="caution">
    <text evidence="6">The sequence shown here is derived from an EMBL/GenBank/DDBJ whole genome shotgun (WGS) entry which is preliminary data.</text>
</comment>
<dbReference type="InterPro" id="IPR000760">
    <property type="entry name" value="Inositol_monophosphatase-like"/>
</dbReference>
<evidence type="ECO:0000256" key="1">
    <source>
        <dbReference type="ARBA" id="ARBA00009759"/>
    </source>
</evidence>
<accession>A0A2W5MSH1</accession>
<feature type="binding site" evidence="5">
    <location>
        <position position="88"/>
    </location>
    <ligand>
        <name>Mg(2+)</name>
        <dbReference type="ChEBI" id="CHEBI:18420"/>
        <label>1</label>
        <note>catalytic</note>
    </ligand>
</feature>
<keyword evidence="3" id="KW-0378">Hydrolase</keyword>
<feature type="binding site" evidence="5">
    <location>
        <position position="91"/>
    </location>
    <ligand>
        <name>Mg(2+)</name>
        <dbReference type="ChEBI" id="CHEBI:18420"/>
        <label>1</label>
        <note>catalytic</note>
    </ligand>
</feature>
<dbReference type="AlphaFoldDB" id="A0A2W5MSH1"/>
<comment type="similarity">
    <text evidence="1">Belongs to the inositol monophosphatase superfamily.</text>
</comment>
<evidence type="ECO:0000256" key="3">
    <source>
        <dbReference type="ARBA" id="ARBA00022801"/>
    </source>
</evidence>
<dbReference type="Pfam" id="PF00459">
    <property type="entry name" value="Inositol_P"/>
    <property type="match status" value="1"/>
</dbReference>
<dbReference type="InterPro" id="IPR020583">
    <property type="entry name" value="Inositol_monoP_metal-BS"/>
</dbReference>
<dbReference type="EMBL" id="QFPJ01000012">
    <property type="protein sequence ID" value="PZQ22747.1"/>
    <property type="molecule type" value="Genomic_DNA"/>
</dbReference>
<comment type="cofactor">
    <cofactor evidence="5">
        <name>Mg(2+)</name>
        <dbReference type="ChEBI" id="CHEBI:18420"/>
    </cofactor>
</comment>